<proteinExistence type="predicted"/>
<feature type="domain" description="HAMP" evidence="11">
    <location>
        <begin position="199"/>
        <end position="251"/>
    </location>
</feature>
<name>A0A951QJJ9_9CYAN</name>
<evidence type="ECO:0000256" key="1">
    <source>
        <dbReference type="ARBA" id="ARBA00000085"/>
    </source>
</evidence>
<evidence type="ECO:0000256" key="7">
    <source>
        <dbReference type="ARBA" id="ARBA00023012"/>
    </source>
</evidence>
<dbReference type="InterPro" id="IPR003594">
    <property type="entry name" value="HATPase_dom"/>
</dbReference>
<sequence>MAFFIAVAIPTIQQRLFSQIEARVRGELTEEMQEFQELLTEGLKKVDNSVLERLKRQGKSIPLEAPQNREELSTIYEAFMSRSLPEDDTFFIAILDGKFHKSSPRALPLAFEPDSILMQRWEQLSQSSQGEMEVADKEVDSVLYVAEPIRIKGEIVGVFVVTHTTAGERKEGLASLQVIVEVKVIVLAMALLLAWMMAGRLLAPLKTLTLTAQSISESELTKRIPVQGEGEIAELAATFNAMMDRLEGSFASQRDFINDAGHELRTPITIIRGHLELMGDDPLEQQETLTLVIDELDRMSRFVDDLLLLAKAERPDFLVLQTVDIAALTEELFTKATALAPRNWQLDTVAKGRMVADRQRLTQAVMNLAQNATQYTTEDGSIFIGSKITKNKVSFWVQDTGEGITSADQERIFERFARAAASRRRSEGAGLGLSIVRAIAQAHCGNIFLKSKLGTGSTFTIVLPLEPPQEAGSDESNSHRRR</sequence>
<dbReference type="GO" id="GO:0000155">
    <property type="term" value="F:phosphorelay sensor kinase activity"/>
    <property type="evidence" value="ECO:0007669"/>
    <property type="project" value="InterPro"/>
</dbReference>
<dbReference type="PROSITE" id="PS50885">
    <property type="entry name" value="HAMP"/>
    <property type="match status" value="1"/>
</dbReference>
<dbReference type="InterPro" id="IPR050736">
    <property type="entry name" value="Sensor_HK_Regulatory"/>
</dbReference>
<dbReference type="CDD" id="cd06225">
    <property type="entry name" value="HAMP"/>
    <property type="match status" value="1"/>
</dbReference>
<dbReference type="SMART" id="SM00388">
    <property type="entry name" value="HisKA"/>
    <property type="match status" value="1"/>
</dbReference>
<dbReference type="CDD" id="cd00082">
    <property type="entry name" value="HisKA"/>
    <property type="match status" value="1"/>
</dbReference>
<dbReference type="SUPFAM" id="SSF55874">
    <property type="entry name" value="ATPase domain of HSP90 chaperone/DNA topoisomerase II/histidine kinase"/>
    <property type="match status" value="1"/>
</dbReference>
<dbReference type="EMBL" id="JAHHGZ010000007">
    <property type="protein sequence ID" value="MBW4667509.1"/>
    <property type="molecule type" value="Genomic_DNA"/>
</dbReference>
<evidence type="ECO:0000259" key="11">
    <source>
        <dbReference type="PROSITE" id="PS50885"/>
    </source>
</evidence>
<dbReference type="FunFam" id="3.30.565.10:FF:000006">
    <property type="entry name" value="Sensor histidine kinase WalK"/>
    <property type="match status" value="1"/>
</dbReference>
<evidence type="ECO:0000313" key="13">
    <source>
        <dbReference type="Proteomes" id="UP000729701"/>
    </source>
</evidence>
<dbReference type="Proteomes" id="UP000729701">
    <property type="component" value="Unassembled WGS sequence"/>
</dbReference>
<dbReference type="AlphaFoldDB" id="A0A951QJJ9"/>
<reference evidence="12" key="2">
    <citation type="journal article" date="2022" name="Microbiol. Resour. Announc.">
        <title>Metagenome Sequencing to Explore Phylogenomics of Terrestrial Cyanobacteria.</title>
        <authorList>
            <person name="Ward R.D."/>
            <person name="Stajich J.E."/>
            <person name="Johansen J.R."/>
            <person name="Huntemann M."/>
            <person name="Clum A."/>
            <person name="Foster B."/>
            <person name="Foster B."/>
            <person name="Roux S."/>
            <person name="Palaniappan K."/>
            <person name="Varghese N."/>
            <person name="Mukherjee S."/>
            <person name="Reddy T.B.K."/>
            <person name="Daum C."/>
            <person name="Copeland A."/>
            <person name="Chen I.A."/>
            <person name="Ivanova N.N."/>
            <person name="Kyrpides N.C."/>
            <person name="Shapiro N."/>
            <person name="Eloe-Fadrosh E.A."/>
            <person name="Pietrasiak N."/>
        </authorList>
    </citation>
    <scope>NUCLEOTIDE SEQUENCE</scope>
    <source>
        <strain evidence="12">GSE-NOS-MK-12-04C</strain>
    </source>
</reference>
<dbReference type="SMART" id="SM00387">
    <property type="entry name" value="HATPase_c"/>
    <property type="match status" value="1"/>
</dbReference>
<comment type="function">
    <text evidence="9">Photoreceptor which exists in two forms that are reversibly interconvertible by light: the R form that absorbs maximally in the red region of the spectrum and the FR form that absorbs maximally in the far-red region.</text>
</comment>
<evidence type="ECO:0000259" key="10">
    <source>
        <dbReference type="PROSITE" id="PS50109"/>
    </source>
</evidence>
<dbReference type="SUPFAM" id="SSF47384">
    <property type="entry name" value="Homodimeric domain of signal transducing histidine kinase"/>
    <property type="match status" value="1"/>
</dbReference>
<dbReference type="Gene3D" id="1.10.287.130">
    <property type="match status" value="1"/>
</dbReference>
<dbReference type="Gene3D" id="3.30.565.10">
    <property type="entry name" value="Histidine kinase-like ATPase, C-terminal domain"/>
    <property type="match status" value="1"/>
</dbReference>
<keyword evidence="8" id="KW-0472">Membrane</keyword>
<keyword evidence="5" id="KW-0808">Transferase</keyword>
<dbReference type="Pfam" id="PF00672">
    <property type="entry name" value="HAMP"/>
    <property type="match status" value="1"/>
</dbReference>
<dbReference type="InterPro" id="IPR005467">
    <property type="entry name" value="His_kinase_dom"/>
</dbReference>
<dbReference type="SMART" id="SM00304">
    <property type="entry name" value="HAMP"/>
    <property type="match status" value="1"/>
</dbReference>
<dbReference type="Pfam" id="PF02518">
    <property type="entry name" value="HATPase_c"/>
    <property type="match status" value="1"/>
</dbReference>
<reference evidence="12" key="1">
    <citation type="submission" date="2021-05" db="EMBL/GenBank/DDBJ databases">
        <authorList>
            <person name="Pietrasiak N."/>
            <person name="Ward R."/>
            <person name="Stajich J.E."/>
            <person name="Kurbessoian T."/>
        </authorList>
    </citation>
    <scope>NUCLEOTIDE SEQUENCE</scope>
    <source>
        <strain evidence="12">GSE-NOS-MK-12-04C</strain>
    </source>
</reference>
<evidence type="ECO:0000256" key="8">
    <source>
        <dbReference type="ARBA" id="ARBA00023136"/>
    </source>
</evidence>
<accession>A0A951QJJ9</accession>
<comment type="subcellular location">
    <subcellularLocation>
        <location evidence="2">Membrane</location>
    </subcellularLocation>
</comment>
<dbReference type="InterPro" id="IPR036890">
    <property type="entry name" value="HATPase_C_sf"/>
</dbReference>
<dbReference type="EC" id="2.7.13.3" evidence="3"/>
<keyword evidence="6 12" id="KW-0418">Kinase</keyword>
<evidence type="ECO:0000256" key="4">
    <source>
        <dbReference type="ARBA" id="ARBA00022553"/>
    </source>
</evidence>
<dbReference type="InterPro" id="IPR036097">
    <property type="entry name" value="HisK_dim/P_sf"/>
</dbReference>
<evidence type="ECO:0000256" key="3">
    <source>
        <dbReference type="ARBA" id="ARBA00012438"/>
    </source>
</evidence>
<evidence type="ECO:0000256" key="6">
    <source>
        <dbReference type="ARBA" id="ARBA00022777"/>
    </source>
</evidence>
<dbReference type="PRINTS" id="PR00344">
    <property type="entry name" value="BCTRLSENSOR"/>
</dbReference>
<feature type="domain" description="Histidine kinase" evidence="10">
    <location>
        <begin position="259"/>
        <end position="467"/>
    </location>
</feature>
<dbReference type="GO" id="GO:0016020">
    <property type="term" value="C:membrane"/>
    <property type="evidence" value="ECO:0007669"/>
    <property type="project" value="UniProtKB-SubCell"/>
</dbReference>
<organism evidence="12 13">
    <name type="scientific">Cyanomargarita calcarea GSE-NOS-MK-12-04C</name>
    <dbReference type="NCBI Taxonomy" id="2839659"/>
    <lineage>
        <taxon>Bacteria</taxon>
        <taxon>Bacillati</taxon>
        <taxon>Cyanobacteriota</taxon>
        <taxon>Cyanophyceae</taxon>
        <taxon>Nostocales</taxon>
        <taxon>Cyanomargaritaceae</taxon>
        <taxon>Cyanomargarita</taxon>
    </lineage>
</organism>
<dbReference type="PANTHER" id="PTHR43711:SF28">
    <property type="entry name" value="SENSOR HISTIDINE KINASE YXDK"/>
    <property type="match status" value="1"/>
</dbReference>
<dbReference type="InterPro" id="IPR003660">
    <property type="entry name" value="HAMP_dom"/>
</dbReference>
<dbReference type="PROSITE" id="PS50109">
    <property type="entry name" value="HIS_KIN"/>
    <property type="match status" value="1"/>
</dbReference>
<keyword evidence="7" id="KW-0902">Two-component regulatory system</keyword>
<keyword evidence="4" id="KW-0597">Phosphoprotein</keyword>
<dbReference type="Pfam" id="PF00512">
    <property type="entry name" value="HisKA"/>
    <property type="match status" value="1"/>
</dbReference>
<dbReference type="SUPFAM" id="SSF158472">
    <property type="entry name" value="HAMP domain-like"/>
    <property type="match status" value="1"/>
</dbReference>
<comment type="caution">
    <text evidence="12">The sequence shown here is derived from an EMBL/GenBank/DDBJ whole genome shotgun (WGS) entry which is preliminary data.</text>
</comment>
<dbReference type="InterPro" id="IPR004358">
    <property type="entry name" value="Sig_transdc_His_kin-like_C"/>
</dbReference>
<protein>
    <recommendedName>
        <fullName evidence="3">histidine kinase</fullName>
        <ecNumber evidence="3">2.7.13.3</ecNumber>
    </recommendedName>
</protein>
<dbReference type="Gene3D" id="6.10.340.10">
    <property type="match status" value="1"/>
</dbReference>
<dbReference type="FunFam" id="1.10.287.130:FF:000001">
    <property type="entry name" value="Two-component sensor histidine kinase"/>
    <property type="match status" value="1"/>
</dbReference>
<comment type="catalytic activity">
    <reaction evidence="1">
        <text>ATP + protein L-histidine = ADP + protein N-phospho-L-histidine.</text>
        <dbReference type="EC" id="2.7.13.3"/>
    </reaction>
</comment>
<evidence type="ECO:0000256" key="5">
    <source>
        <dbReference type="ARBA" id="ARBA00022679"/>
    </source>
</evidence>
<evidence type="ECO:0000256" key="9">
    <source>
        <dbReference type="ARBA" id="ARBA00055745"/>
    </source>
</evidence>
<dbReference type="InterPro" id="IPR003661">
    <property type="entry name" value="HisK_dim/P_dom"/>
</dbReference>
<dbReference type="PANTHER" id="PTHR43711">
    <property type="entry name" value="TWO-COMPONENT HISTIDINE KINASE"/>
    <property type="match status" value="1"/>
</dbReference>
<evidence type="ECO:0000313" key="12">
    <source>
        <dbReference type="EMBL" id="MBW4667509.1"/>
    </source>
</evidence>
<gene>
    <name evidence="12" type="ORF">KME60_08775</name>
</gene>
<evidence type="ECO:0000256" key="2">
    <source>
        <dbReference type="ARBA" id="ARBA00004370"/>
    </source>
</evidence>